<gene>
    <name evidence="1" type="ORF">IAC10_01945</name>
</gene>
<evidence type="ECO:0000313" key="2">
    <source>
        <dbReference type="Proteomes" id="UP000823928"/>
    </source>
</evidence>
<dbReference type="AlphaFoldDB" id="A0A9D1EWQ9"/>
<dbReference type="Proteomes" id="UP000823928">
    <property type="component" value="Unassembled WGS sequence"/>
</dbReference>
<sequence length="109" mass="12629">MPHIIIKKWIEPYVLLETLKSNYVMKEFVFDGFSKKSIKNEFLAQLNAKDTFGLYMKNVNKFYVFKGDKTLDIENLFGFTPADYVFSEDCEEVIYCVDAGKAEAGIIIF</sequence>
<protein>
    <submittedName>
        <fullName evidence="1">Uncharacterized protein</fullName>
    </submittedName>
</protein>
<comment type="caution">
    <text evidence="1">The sequence shown here is derived from an EMBL/GenBank/DDBJ whole genome shotgun (WGS) entry which is preliminary data.</text>
</comment>
<name>A0A9D1EWQ9_9BACT</name>
<evidence type="ECO:0000313" key="1">
    <source>
        <dbReference type="EMBL" id="HIS35381.1"/>
    </source>
</evidence>
<organism evidence="1 2">
    <name type="scientific">Candidatus Scatousia excrementigallinarum</name>
    <dbReference type="NCBI Taxonomy" id="2840935"/>
    <lineage>
        <taxon>Bacteria</taxon>
        <taxon>Candidatus Scatousia</taxon>
    </lineage>
</organism>
<reference evidence="1" key="2">
    <citation type="journal article" date="2021" name="PeerJ">
        <title>Extensive microbial diversity within the chicken gut microbiome revealed by metagenomics and culture.</title>
        <authorList>
            <person name="Gilroy R."/>
            <person name="Ravi A."/>
            <person name="Getino M."/>
            <person name="Pursley I."/>
            <person name="Horton D.L."/>
            <person name="Alikhan N.F."/>
            <person name="Baker D."/>
            <person name="Gharbi K."/>
            <person name="Hall N."/>
            <person name="Watson M."/>
            <person name="Adriaenssens E.M."/>
            <person name="Foster-Nyarko E."/>
            <person name="Jarju S."/>
            <person name="Secka A."/>
            <person name="Antonio M."/>
            <person name="Oren A."/>
            <person name="Chaudhuri R.R."/>
            <person name="La Ragione R."/>
            <person name="Hildebrand F."/>
            <person name="Pallen M.J."/>
        </authorList>
    </citation>
    <scope>NUCLEOTIDE SEQUENCE</scope>
    <source>
        <strain evidence="1">6276</strain>
    </source>
</reference>
<dbReference type="EMBL" id="DVIU01000041">
    <property type="protein sequence ID" value="HIS35381.1"/>
    <property type="molecule type" value="Genomic_DNA"/>
</dbReference>
<accession>A0A9D1EWQ9</accession>
<proteinExistence type="predicted"/>
<reference evidence="1" key="1">
    <citation type="submission" date="2020-10" db="EMBL/GenBank/DDBJ databases">
        <authorList>
            <person name="Gilroy R."/>
        </authorList>
    </citation>
    <scope>NUCLEOTIDE SEQUENCE</scope>
    <source>
        <strain evidence="1">6276</strain>
    </source>
</reference>